<dbReference type="PANTHER" id="PTHR44858">
    <property type="entry name" value="TETRATRICOPEPTIDE REPEAT PROTEIN 6"/>
    <property type="match status" value="1"/>
</dbReference>
<evidence type="ECO:0000256" key="2">
    <source>
        <dbReference type="ARBA" id="ARBA00022803"/>
    </source>
</evidence>
<sequence>MRQFVWCVWGVWLLAACSDSRETRMQRHLIQGNEMVKLQNLDVAERYFREAIKLDSCYADAWNNLGSLYYQQRKFTEALDSYDEALRCRPGYWEAYLNRANAAYEVHEYYRALDDLSHVEKMKPDTVALHIAKGLTYTKLRKFDDAMKSFRRARELDPRNTEIQVNIGTLYYYKKQYDSANQIFDAVLDVDQEGTDANVFNAKAMVAADQGRYDEAKKLLEHAVGDKADDAYFINNYGYVLLMKGDLETGRAYIDASIIIDPYNGWAYRNKGIYYLLSGKPEEALRLFQRAEKADPFVEKIHYYLGEAHWLMGDRDAACKQFQLAAVQGELPDQSVRNYCKMP</sequence>
<dbReference type="PROSITE" id="PS50005">
    <property type="entry name" value="TPR"/>
    <property type="match status" value="4"/>
</dbReference>
<proteinExistence type="predicted"/>
<dbReference type="AlphaFoldDB" id="A0AAP2E2X1"/>
<name>A0AAP2E2X1_9BACT</name>
<dbReference type="SUPFAM" id="SSF48452">
    <property type="entry name" value="TPR-like"/>
    <property type="match status" value="1"/>
</dbReference>
<keyword evidence="2 3" id="KW-0802">TPR repeat</keyword>
<dbReference type="Pfam" id="PF13432">
    <property type="entry name" value="TPR_16"/>
    <property type="match status" value="2"/>
</dbReference>
<dbReference type="Pfam" id="PF14559">
    <property type="entry name" value="TPR_19"/>
    <property type="match status" value="1"/>
</dbReference>
<evidence type="ECO:0000256" key="1">
    <source>
        <dbReference type="ARBA" id="ARBA00022737"/>
    </source>
</evidence>
<dbReference type="PROSITE" id="PS51257">
    <property type="entry name" value="PROKAR_LIPOPROTEIN"/>
    <property type="match status" value="1"/>
</dbReference>
<dbReference type="Proteomes" id="UP001319080">
    <property type="component" value="Unassembled WGS sequence"/>
</dbReference>
<comment type="caution">
    <text evidence="4">The sequence shown here is derived from an EMBL/GenBank/DDBJ whole genome shotgun (WGS) entry which is preliminary data.</text>
</comment>
<evidence type="ECO:0000313" key="4">
    <source>
        <dbReference type="EMBL" id="MBT1712073.1"/>
    </source>
</evidence>
<dbReference type="PROSITE" id="PS50293">
    <property type="entry name" value="TPR_REGION"/>
    <property type="match status" value="1"/>
</dbReference>
<feature type="repeat" description="TPR" evidence="3">
    <location>
        <begin position="265"/>
        <end position="298"/>
    </location>
</feature>
<dbReference type="InterPro" id="IPR011990">
    <property type="entry name" value="TPR-like_helical_dom_sf"/>
</dbReference>
<protein>
    <submittedName>
        <fullName evidence="4">Tetratricopeptide repeat protein</fullName>
    </submittedName>
</protein>
<dbReference type="SMART" id="SM00028">
    <property type="entry name" value="TPR"/>
    <property type="match status" value="9"/>
</dbReference>
<dbReference type="PANTHER" id="PTHR44858:SF1">
    <property type="entry name" value="UDP-N-ACETYLGLUCOSAMINE--PEPTIDE N-ACETYLGLUCOSAMINYLTRANSFERASE SPINDLY-RELATED"/>
    <property type="match status" value="1"/>
</dbReference>
<gene>
    <name evidence="4" type="ORF">KK062_27780</name>
</gene>
<evidence type="ECO:0000256" key="3">
    <source>
        <dbReference type="PROSITE-ProRule" id="PRU00339"/>
    </source>
</evidence>
<evidence type="ECO:0000313" key="5">
    <source>
        <dbReference type="Proteomes" id="UP001319080"/>
    </source>
</evidence>
<dbReference type="SUPFAM" id="SSF81901">
    <property type="entry name" value="HCP-like"/>
    <property type="match status" value="1"/>
</dbReference>
<dbReference type="InterPro" id="IPR050498">
    <property type="entry name" value="Ycf3"/>
</dbReference>
<keyword evidence="1" id="KW-0677">Repeat</keyword>
<feature type="repeat" description="TPR" evidence="3">
    <location>
        <begin position="127"/>
        <end position="160"/>
    </location>
</feature>
<accession>A0AAP2E2X1</accession>
<feature type="repeat" description="TPR" evidence="3">
    <location>
        <begin position="59"/>
        <end position="92"/>
    </location>
</feature>
<organism evidence="4 5">
    <name type="scientific">Dawidia cretensis</name>
    <dbReference type="NCBI Taxonomy" id="2782350"/>
    <lineage>
        <taxon>Bacteria</taxon>
        <taxon>Pseudomonadati</taxon>
        <taxon>Bacteroidota</taxon>
        <taxon>Cytophagia</taxon>
        <taxon>Cytophagales</taxon>
        <taxon>Chryseotaleaceae</taxon>
        <taxon>Dawidia</taxon>
    </lineage>
</organism>
<dbReference type="Gene3D" id="1.25.40.10">
    <property type="entry name" value="Tetratricopeptide repeat domain"/>
    <property type="match status" value="3"/>
</dbReference>
<dbReference type="EMBL" id="JAHESE010000049">
    <property type="protein sequence ID" value="MBT1712073.1"/>
    <property type="molecule type" value="Genomic_DNA"/>
</dbReference>
<reference evidence="4 5" key="1">
    <citation type="submission" date="2021-05" db="EMBL/GenBank/DDBJ databases">
        <title>A Polyphasic approach of four new species of the genus Ohtaekwangia: Ohtaekwangia histidinii sp. nov., Ohtaekwangia cretensis sp. nov., Ohtaekwangia indiensis sp. nov., Ohtaekwangia reichenbachii sp. nov. from diverse environment.</title>
        <authorList>
            <person name="Octaviana S."/>
        </authorList>
    </citation>
    <scope>NUCLEOTIDE SEQUENCE [LARGE SCALE GENOMIC DNA]</scope>
    <source>
        <strain evidence="4 5">PWU5</strain>
    </source>
</reference>
<dbReference type="InterPro" id="IPR019734">
    <property type="entry name" value="TPR_rpt"/>
</dbReference>
<feature type="repeat" description="TPR" evidence="3">
    <location>
        <begin position="161"/>
        <end position="194"/>
    </location>
</feature>
<keyword evidence="5" id="KW-1185">Reference proteome</keyword>